<accession>A0AAE4T3B5</accession>
<evidence type="ECO:0000256" key="1">
    <source>
        <dbReference type="SAM" id="Phobius"/>
    </source>
</evidence>
<feature type="transmembrane region" description="Helical" evidence="1">
    <location>
        <begin position="44"/>
        <end position="63"/>
    </location>
</feature>
<protein>
    <submittedName>
        <fullName evidence="2">DUF2178 domain-containing protein</fullName>
    </submittedName>
</protein>
<reference evidence="2 3" key="1">
    <citation type="submission" date="2023-08" db="EMBL/GenBank/DDBJ databases">
        <title>Draft genome sequence of Thermococcus waiotapuensis WT1T, a thermophilic sulphur-dependent archaeon from order Thermococcales.</title>
        <authorList>
            <person name="Manners S.H."/>
            <person name="Carere C.R."/>
            <person name="Dhami M.K."/>
            <person name="Dobson R.C.J."/>
            <person name="Stott M.B."/>
        </authorList>
    </citation>
    <scope>NUCLEOTIDE SEQUENCE [LARGE SCALE GENOMIC DNA]</scope>
    <source>
        <strain evidence="2 3">WT1</strain>
    </source>
</reference>
<dbReference type="Proteomes" id="UP001245683">
    <property type="component" value="Unassembled WGS sequence"/>
</dbReference>
<keyword evidence="1" id="KW-1133">Transmembrane helix</keyword>
<keyword evidence="1" id="KW-0812">Transmembrane</keyword>
<gene>
    <name evidence="2" type="ORF">RBI02_03265</name>
</gene>
<name>A0AAE4T3B5_9EURY</name>
<feature type="transmembrane region" description="Helical" evidence="1">
    <location>
        <begin position="75"/>
        <end position="95"/>
    </location>
</feature>
<proteinExistence type="predicted"/>
<comment type="caution">
    <text evidence="2">The sequence shown here is derived from an EMBL/GenBank/DDBJ whole genome shotgun (WGS) entry which is preliminary data.</text>
</comment>
<dbReference type="EMBL" id="JAVDZE010000001">
    <property type="protein sequence ID" value="MDV3103566.1"/>
    <property type="molecule type" value="Genomic_DNA"/>
</dbReference>
<evidence type="ECO:0000313" key="2">
    <source>
        <dbReference type="EMBL" id="MDV3103566.1"/>
    </source>
</evidence>
<keyword evidence="3" id="KW-1185">Reference proteome</keyword>
<dbReference type="Pfam" id="PF09946">
    <property type="entry name" value="DUF2178"/>
    <property type="match status" value="1"/>
</dbReference>
<dbReference type="RefSeq" id="WP_315340402.1">
    <property type="nucleotide sequence ID" value="NZ_JAVDZE010000001.1"/>
</dbReference>
<keyword evidence="1" id="KW-0472">Membrane</keyword>
<evidence type="ECO:0000313" key="3">
    <source>
        <dbReference type="Proteomes" id="UP001245683"/>
    </source>
</evidence>
<dbReference type="AlphaFoldDB" id="A0AAE4T3B5"/>
<organism evidence="2 3">
    <name type="scientific">Thermococcus waiotapuensis</name>
    <dbReference type="NCBI Taxonomy" id="90909"/>
    <lineage>
        <taxon>Archaea</taxon>
        <taxon>Methanobacteriati</taxon>
        <taxon>Methanobacteriota</taxon>
        <taxon>Thermococci</taxon>
        <taxon>Thermococcales</taxon>
        <taxon>Thermococcaceae</taxon>
        <taxon>Thermococcus</taxon>
    </lineage>
</organism>
<feature type="transmembrane region" description="Helical" evidence="1">
    <location>
        <begin position="6"/>
        <end position="23"/>
    </location>
</feature>
<dbReference type="InterPro" id="IPR019235">
    <property type="entry name" value="DUF2178_TM"/>
</dbReference>
<sequence length="99" mass="10737">MDWAAFVALAAGFIGGILGYLLTRGIVEDIGVPLDERGNEIAKLAAARTLELVLLTDAVLLYYSAIVAKDDLCTGVLFALFAMILFGNLAFRAYYSRKM</sequence>